<gene>
    <name evidence="1" type="ordered locus">PMT_2763</name>
</gene>
<protein>
    <submittedName>
        <fullName evidence="1">Uncharacterized protein</fullName>
    </submittedName>
</protein>
<keyword evidence="2" id="KW-1185">Reference proteome</keyword>
<evidence type="ECO:0000313" key="2">
    <source>
        <dbReference type="Proteomes" id="UP000001423"/>
    </source>
</evidence>
<proteinExistence type="predicted"/>
<evidence type="ECO:0000313" key="1">
    <source>
        <dbReference type="EMBL" id="CAX32284.1"/>
    </source>
</evidence>
<name>B9ESE0_PROMM</name>
<dbReference type="HOGENOM" id="CLU_2864273_0_0_3"/>
<reference evidence="1 2" key="1">
    <citation type="journal article" date="2003" name="Nature">
        <title>Genome divergence in two Prochlorococcus ecotypes reflects oceanic niche differentiation.</title>
        <authorList>
            <person name="Rocap G."/>
            <person name="Larimer F.W."/>
            <person name="Lamerdin J.E."/>
            <person name="Malfatti S."/>
            <person name="Chain P."/>
            <person name="Ahlgren N.A."/>
            <person name="Arellano A."/>
            <person name="Coleman M."/>
            <person name="Hauser L."/>
            <person name="Hess W.R."/>
            <person name="Johnson Z.I."/>
            <person name="Land M.L."/>
            <person name="Lindell D."/>
            <person name="Post A.F."/>
            <person name="Regala W."/>
            <person name="Shah M."/>
            <person name="Shaw S.L."/>
            <person name="Steglich C."/>
            <person name="Sullivan M.B."/>
            <person name="Ting C.S."/>
            <person name="Tolonen A."/>
            <person name="Webb E.A."/>
            <person name="Zinser E.R."/>
            <person name="Chisholm S.W."/>
        </authorList>
    </citation>
    <scope>NUCLEOTIDE SEQUENCE [LARGE SCALE GENOMIC DNA]</scope>
    <source>
        <strain evidence="2">MIT 9313</strain>
    </source>
</reference>
<dbReference type="KEGG" id="pmt:PMT_2763"/>
<dbReference type="EMBL" id="BX548175">
    <property type="protein sequence ID" value="CAX32284.1"/>
    <property type="molecule type" value="Genomic_DNA"/>
</dbReference>
<dbReference type="AlphaFoldDB" id="B9ESE0"/>
<accession>B9ESE0</accession>
<organism evidence="1 2">
    <name type="scientific">Prochlorococcus marinus (strain MIT 9313)</name>
    <dbReference type="NCBI Taxonomy" id="74547"/>
    <lineage>
        <taxon>Bacteria</taxon>
        <taxon>Bacillati</taxon>
        <taxon>Cyanobacteriota</taxon>
        <taxon>Cyanophyceae</taxon>
        <taxon>Synechococcales</taxon>
        <taxon>Prochlorococcaceae</taxon>
        <taxon>Prochlorococcus</taxon>
    </lineage>
</organism>
<dbReference type="Proteomes" id="UP000001423">
    <property type="component" value="Chromosome"/>
</dbReference>
<sequence>MGRSKPGSIKSATAKTCKLDLCLPDRGLDHCHRQCPRSYLLPIPWRQTSGVLALDALTNTYASD</sequence>